<feature type="non-terminal residue" evidence="2">
    <location>
        <position position="545"/>
    </location>
</feature>
<name>D8QAU3_SCHCM</name>
<dbReference type="GeneID" id="9593895"/>
<evidence type="ECO:0000313" key="3">
    <source>
        <dbReference type="Proteomes" id="UP000007431"/>
    </source>
</evidence>
<proteinExistence type="predicted"/>
<accession>D8QAU3</accession>
<dbReference type="KEGG" id="scm:SCHCO_02510040"/>
<gene>
    <name evidence="2" type="ORF">SCHCODRAFT_111012</name>
</gene>
<feature type="compositionally biased region" description="Basic and acidic residues" evidence="1">
    <location>
        <begin position="1"/>
        <end position="12"/>
    </location>
</feature>
<dbReference type="AlphaFoldDB" id="D8QAU3"/>
<evidence type="ECO:0000256" key="1">
    <source>
        <dbReference type="SAM" id="MobiDB-lite"/>
    </source>
</evidence>
<dbReference type="RefSeq" id="XP_003029540.1">
    <property type="nucleotide sequence ID" value="XM_003029494.1"/>
</dbReference>
<dbReference type="EMBL" id="GL377309">
    <property type="protein sequence ID" value="EFI94637.1"/>
    <property type="molecule type" value="Genomic_DNA"/>
</dbReference>
<feature type="compositionally biased region" description="Basic and acidic residues" evidence="1">
    <location>
        <begin position="80"/>
        <end position="104"/>
    </location>
</feature>
<organism evidence="3">
    <name type="scientific">Schizophyllum commune (strain H4-8 / FGSC 9210)</name>
    <name type="common">Split gill fungus</name>
    <dbReference type="NCBI Taxonomy" id="578458"/>
    <lineage>
        <taxon>Eukaryota</taxon>
        <taxon>Fungi</taxon>
        <taxon>Dikarya</taxon>
        <taxon>Basidiomycota</taxon>
        <taxon>Agaricomycotina</taxon>
        <taxon>Agaricomycetes</taxon>
        <taxon>Agaricomycetidae</taxon>
        <taxon>Agaricales</taxon>
        <taxon>Schizophyllaceae</taxon>
        <taxon>Schizophyllum</taxon>
    </lineage>
</organism>
<keyword evidence="3" id="KW-1185">Reference proteome</keyword>
<dbReference type="Proteomes" id="UP000007431">
    <property type="component" value="Unassembled WGS sequence"/>
</dbReference>
<reference evidence="2 3" key="1">
    <citation type="journal article" date="2010" name="Nat. Biotechnol.">
        <title>Genome sequence of the model mushroom Schizophyllum commune.</title>
        <authorList>
            <person name="Ohm R.A."/>
            <person name="de Jong J.F."/>
            <person name="Lugones L.G."/>
            <person name="Aerts A."/>
            <person name="Kothe E."/>
            <person name="Stajich J.E."/>
            <person name="de Vries R.P."/>
            <person name="Record E."/>
            <person name="Levasseur A."/>
            <person name="Baker S.E."/>
            <person name="Bartholomew K.A."/>
            <person name="Coutinho P.M."/>
            <person name="Erdmann S."/>
            <person name="Fowler T.J."/>
            <person name="Gathman A.C."/>
            <person name="Lombard V."/>
            <person name="Henrissat B."/>
            <person name="Knabe N."/>
            <person name="Kuees U."/>
            <person name="Lilly W.W."/>
            <person name="Lindquist E."/>
            <person name="Lucas S."/>
            <person name="Magnuson J.K."/>
            <person name="Piumi F."/>
            <person name="Raudaskoski M."/>
            <person name="Salamov A."/>
            <person name="Schmutz J."/>
            <person name="Schwarze F.W.M.R."/>
            <person name="vanKuyk P.A."/>
            <person name="Horton J.S."/>
            <person name="Grigoriev I.V."/>
            <person name="Woesten H.A.B."/>
        </authorList>
    </citation>
    <scope>NUCLEOTIDE SEQUENCE [LARGE SCALE GENOMIC DNA]</scope>
    <source>
        <strain evidence="3">H4-8 / FGSC 9210</strain>
    </source>
</reference>
<dbReference type="VEuPathDB" id="FungiDB:SCHCODRAFT_02510040"/>
<evidence type="ECO:0000313" key="2">
    <source>
        <dbReference type="EMBL" id="EFI94637.1"/>
    </source>
</evidence>
<sequence>MLVKGTRIDRQRSRATGTSRTPLHANLVRILRSFRIPFDQFHLGPSPPLIGKLPPFGLFRKVTWSAWEAIETWPQPSRRTRGEHDDREATLDAEISPHDDERQRISQRTLPSERAAFTPSRLPIGTQAVNSHSIDSRPQSICSADALDLSAAQSAFVQLPSGRSKIRYQRNNNGRSDRHVPFPDKTVGFLYFHAPSCSLRFLIVPSCLPRDFDAGHDLCAHNGAVTWGTRAASLARGRQTETLRQQLLNEGLIDLPALQSRARTTTALHHEEISNRDLQDLSDCNRNVGVWLVRPDGSSVRLYICYAQRKGVKKFPSGTRGFLYYHVPSNPYDGAIRLRLAEHSAEFDNASDLRHPVLETVWGVALEHIATTRDTKRTQREELLDYLVQKKFVTEEIVRHMRMARSVDQLRDAFFLNFRMNRTTIELRGYDGSRAHLRFKDAFRVANSTKPAYEGAALAHLVILGTTDTLINVGFRVQKLLHGPRRLPEEEADGHPVFLPSEGAIVPRYRTGRPVTTRVEKDSAAGRILLQMMEQEDGDERAGAQ</sequence>
<dbReference type="OrthoDB" id="2750929at2759"/>
<feature type="region of interest" description="Disordered" evidence="1">
    <location>
        <begin position="75"/>
        <end position="112"/>
    </location>
</feature>
<dbReference type="HOGENOM" id="CLU_037152_0_0_1"/>
<dbReference type="InParanoid" id="D8QAU3"/>
<feature type="region of interest" description="Disordered" evidence="1">
    <location>
        <begin position="1"/>
        <end position="20"/>
    </location>
</feature>
<protein>
    <submittedName>
        <fullName evidence="2">Uncharacterized protein</fullName>
    </submittedName>
</protein>